<protein>
    <submittedName>
        <fullName evidence="2">Seed biotin-containing protein SBP65</fullName>
    </submittedName>
</protein>
<gene>
    <name evidence="2" type="primary">SBP65</name>
    <name evidence="2" type="ORF">AXF42_Ash004559</name>
</gene>
<dbReference type="AlphaFoldDB" id="A0A2I0BGZ1"/>
<sequence length="197" mass="21006">MASIEEIRKSESKDEQQQQKLEQEQRQQKGSPAISPEEIHQYRSTAQQNSIEAIRAAEERYAKAKESGSTALQSSKEAVTHGLGAATAYLSEKGSQAARSAADYMEEKGRKGYEAVNETAVSAAQNAAELAQQSTVKTKNAALSTGEAAANYSIQAAGKTKEASLAAGGTTADCTKTAVQKAKDVTFELWVDANTRD</sequence>
<dbReference type="PANTHER" id="PTHR47877:SF3">
    <property type="entry name" value="LATE EMBRYOGENESIS ABUNDANT DOMAIN-CONTAINING PROTEIN _ LEA DOMAIN-CONTAINING PROTEIN"/>
    <property type="match status" value="1"/>
</dbReference>
<organism evidence="2 3">
    <name type="scientific">Apostasia shenzhenica</name>
    <dbReference type="NCBI Taxonomy" id="1088818"/>
    <lineage>
        <taxon>Eukaryota</taxon>
        <taxon>Viridiplantae</taxon>
        <taxon>Streptophyta</taxon>
        <taxon>Embryophyta</taxon>
        <taxon>Tracheophyta</taxon>
        <taxon>Spermatophyta</taxon>
        <taxon>Magnoliopsida</taxon>
        <taxon>Liliopsida</taxon>
        <taxon>Asparagales</taxon>
        <taxon>Orchidaceae</taxon>
        <taxon>Apostasioideae</taxon>
        <taxon>Apostasia</taxon>
    </lineage>
</organism>
<keyword evidence="3" id="KW-1185">Reference proteome</keyword>
<evidence type="ECO:0000313" key="2">
    <source>
        <dbReference type="EMBL" id="PKA67068.1"/>
    </source>
</evidence>
<dbReference type="STRING" id="1088818.A0A2I0BGZ1"/>
<dbReference type="OrthoDB" id="1907061at2759"/>
<dbReference type="Proteomes" id="UP000236161">
    <property type="component" value="Unassembled WGS sequence"/>
</dbReference>
<feature type="region of interest" description="Disordered" evidence="1">
    <location>
        <begin position="90"/>
        <end position="109"/>
    </location>
</feature>
<name>A0A2I0BGZ1_9ASPA</name>
<dbReference type="PANTHER" id="PTHR47877">
    <property type="entry name" value="LATE EMBRYOGENESIS ABUNDANT DOMAIN-CONTAINING PROTEIN / LEA DOMAIN-CONTAINING PROTEIN"/>
    <property type="match status" value="1"/>
</dbReference>
<accession>A0A2I0BGZ1</accession>
<evidence type="ECO:0000313" key="3">
    <source>
        <dbReference type="Proteomes" id="UP000236161"/>
    </source>
</evidence>
<dbReference type="GO" id="GO:0005829">
    <property type="term" value="C:cytosol"/>
    <property type="evidence" value="ECO:0007669"/>
    <property type="project" value="TreeGrafter"/>
</dbReference>
<dbReference type="EMBL" id="KZ451883">
    <property type="protein sequence ID" value="PKA67068.1"/>
    <property type="molecule type" value="Genomic_DNA"/>
</dbReference>
<feature type="region of interest" description="Disordered" evidence="1">
    <location>
        <begin position="1"/>
        <end position="51"/>
    </location>
</feature>
<dbReference type="GO" id="GO:0009631">
    <property type="term" value="P:cold acclimation"/>
    <property type="evidence" value="ECO:0007669"/>
    <property type="project" value="TreeGrafter"/>
</dbReference>
<reference evidence="2 3" key="1">
    <citation type="journal article" date="2017" name="Nature">
        <title>The Apostasia genome and the evolution of orchids.</title>
        <authorList>
            <person name="Zhang G.Q."/>
            <person name="Liu K.W."/>
            <person name="Li Z."/>
            <person name="Lohaus R."/>
            <person name="Hsiao Y.Y."/>
            <person name="Niu S.C."/>
            <person name="Wang J.Y."/>
            <person name="Lin Y.C."/>
            <person name="Xu Q."/>
            <person name="Chen L.J."/>
            <person name="Yoshida K."/>
            <person name="Fujiwara S."/>
            <person name="Wang Z.W."/>
            <person name="Zhang Y.Q."/>
            <person name="Mitsuda N."/>
            <person name="Wang M."/>
            <person name="Liu G.H."/>
            <person name="Pecoraro L."/>
            <person name="Huang H.X."/>
            <person name="Xiao X.J."/>
            <person name="Lin M."/>
            <person name="Wu X.Y."/>
            <person name="Wu W.L."/>
            <person name="Chen Y.Y."/>
            <person name="Chang S.B."/>
            <person name="Sakamoto S."/>
            <person name="Ohme-Takagi M."/>
            <person name="Yagi M."/>
            <person name="Zeng S.J."/>
            <person name="Shen C.Y."/>
            <person name="Yeh C.M."/>
            <person name="Luo Y.B."/>
            <person name="Tsai W.C."/>
            <person name="Van de Peer Y."/>
            <person name="Liu Z.J."/>
        </authorList>
    </citation>
    <scope>NUCLEOTIDE SEQUENCE [LARGE SCALE GENOMIC DNA]</scope>
    <source>
        <strain evidence="3">cv. Shenzhen</strain>
        <tissue evidence="2">Stem</tissue>
    </source>
</reference>
<evidence type="ECO:0000256" key="1">
    <source>
        <dbReference type="SAM" id="MobiDB-lite"/>
    </source>
</evidence>
<proteinExistence type="predicted"/>
<feature type="compositionally biased region" description="Basic and acidic residues" evidence="1">
    <location>
        <begin position="1"/>
        <end position="27"/>
    </location>
</feature>